<dbReference type="AlphaFoldDB" id="A0A7C3VN02"/>
<sequence>MMRPSSGIELYKQRLEALKAGLIHTQLPPDSFQSVWEGSMGHPTYEQWKILLEREAKAIAAVQGKDCLSVMLGDSLCLWFPVDLLPPGQLWLNQGIYGDNTAGILKRLSALADNRIHDVYLMVGINDIRQGRSDATIINNLRHIVGRIRMHHICAKVFILSILPTRLAALPNTRIRQINSKIEGLARQDGAIYLDLNTPFTDAADMLREDFTDDGVHVNFAAYQLWQQVMEQTTSRLALQRDDRYQNWLRESHRFSFNGKHYVWMPYQVRPGETLEEISLKTLGKSDVHHYDLIAIKNDINYQVLPHNETIYIPREIA</sequence>
<organism evidence="2">
    <name type="scientific">Planktothricoides sp. SpSt-374</name>
    <dbReference type="NCBI Taxonomy" id="2282167"/>
    <lineage>
        <taxon>Bacteria</taxon>
        <taxon>Bacillati</taxon>
        <taxon>Cyanobacteriota</taxon>
        <taxon>Cyanophyceae</taxon>
        <taxon>Oscillatoriophycideae</taxon>
        <taxon>Oscillatoriales</taxon>
        <taxon>Oscillatoriaceae</taxon>
        <taxon>Planktothricoides</taxon>
    </lineage>
</organism>
<gene>
    <name evidence="2" type="ORF">ENR15_01845</name>
</gene>
<evidence type="ECO:0000313" key="2">
    <source>
        <dbReference type="EMBL" id="HGF99430.1"/>
    </source>
</evidence>
<dbReference type="Gene3D" id="3.40.50.1110">
    <property type="entry name" value="SGNH hydrolase"/>
    <property type="match status" value="1"/>
</dbReference>
<accession>A0A7C3VN02</accession>
<dbReference type="PANTHER" id="PTHR30383">
    <property type="entry name" value="THIOESTERASE 1/PROTEASE 1/LYSOPHOSPHOLIPASE L1"/>
    <property type="match status" value="1"/>
</dbReference>
<dbReference type="Pfam" id="PF13472">
    <property type="entry name" value="Lipase_GDSL_2"/>
    <property type="match status" value="1"/>
</dbReference>
<proteinExistence type="predicted"/>
<dbReference type="InterPro" id="IPR036514">
    <property type="entry name" value="SGNH_hydro_sf"/>
</dbReference>
<dbReference type="EMBL" id="DSPX01000017">
    <property type="protein sequence ID" value="HGF99430.1"/>
    <property type="molecule type" value="Genomic_DNA"/>
</dbReference>
<dbReference type="InterPro" id="IPR051532">
    <property type="entry name" value="Ester_Hydrolysis_Enzymes"/>
</dbReference>
<dbReference type="SUPFAM" id="SSF52266">
    <property type="entry name" value="SGNH hydrolase"/>
    <property type="match status" value="1"/>
</dbReference>
<evidence type="ECO:0000259" key="1">
    <source>
        <dbReference type="Pfam" id="PF13472"/>
    </source>
</evidence>
<name>A0A7C3VN02_9CYAN</name>
<dbReference type="InterPro" id="IPR013830">
    <property type="entry name" value="SGNH_hydro"/>
</dbReference>
<comment type="caution">
    <text evidence="2">The sequence shown here is derived from an EMBL/GenBank/DDBJ whole genome shotgun (WGS) entry which is preliminary data.</text>
</comment>
<protein>
    <submittedName>
        <fullName evidence="2">Lysophospholipase</fullName>
    </submittedName>
</protein>
<feature type="domain" description="SGNH hydrolase-type esterase" evidence="1">
    <location>
        <begin position="92"/>
        <end position="225"/>
    </location>
</feature>
<reference evidence="2" key="1">
    <citation type="journal article" date="2020" name="mSystems">
        <title>Genome- and Community-Level Interaction Insights into Carbon Utilization and Element Cycling Functions of Hydrothermarchaeota in Hydrothermal Sediment.</title>
        <authorList>
            <person name="Zhou Z."/>
            <person name="Liu Y."/>
            <person name="Xu W."/>
            <person name="Pan J."/>
            <person name="Luo Z.H."/>
            <person name="Li M."/>
        </authorList>
    </citation>
    <scope>NUCLEOTIDE SEQUENCE [LARGE SCALE GENOMIC DNA]</scope>
    <source>
        <strain evidence="2">SpSt-374</strain>
    </source>
</reference>